<dbReference type="Gene3D" id="3.30.70.260">
    <property type="match status" value="1"/>
</dbReference>
<evidence type="ECO:0000313" key="2">
    <source>
        <dbReference type="Proteomes" id="UP000184480"/>
    </source>
</evidence>
<name>A0A1M5GNB5_9BACT</name>
<dbReference type="InterPro" id="IPR007454">
    <property type="entry name" value="UPF0250_YbeD-like"/>
</dbReference>
<gene>
    <name evidence="1" type="ORF">SAMN05444362_11467</name>
</gene>
<dbReference type="AlphaFoldDB" id="A0A1M5GNB5"/>
<dbReference type="SUPFAM" id="SSF117991">
    <property type="entry name" value="YbeD/HP0495-like"/>
    <property type="match status" value="1"/>
</dbReference>
<protein>
    <recommendedName>
        <fullName evidence="3">DUF493 domain-containing protein</fullName>
    </recommendedName>
</protein>
<dbReference type="RefSeq" id="WP_062181792.1">
    <property type="nucleotide sequence ID" value="NZ_BBXL01000014.1"/>
</dbReference>
<accession>A0A1M5GNB5</accession>
<keyword evidence="2" id="KW-1185">Reference proteome</keyword>
<evidence type="ECO:0000313" key="1">
    <source>
        <dbReference type="EMBL" id="SHG05002.1"/>
    </source>
</evidence>
<reference evidence="2" key="1">
    <citation type="submission" date="2016-11" db="EMBL/GenBank/DDBJ databases">
        <authorList>
            <person name="Varghese N."/>
            <person name="Submissions S."/>
        </authorList>
    </citation>
    <scope>NUCLEOTIDE SEQUENCE [LARGE SCALE GENOMIC DNA]</scope>
    <source>
        <strain evidence="2">DSM 27370</strain>
    </source>
</reference>
<proteinExistence type="predicted"/>
<dbReference type="STRING" id="1346286.SAMN05444362_11467"/>
<dbReference type="InterPro" id="IPR027471">
    <property type="entry name" value="YbeD-like_sf"/>
</dbReference>
<dbReference type="Pfam" id="PF04359">
    <property type="entry name" value="DUF493"/>
    <property type="match status" value="1"/>
</dbReference>
<evidence type="ECO:0008006" key="3">
    <source>
        <dbReference type="Google" id="ProtNLM"/>
    </source>
</evidence>
<dbReference type="Proteomes" id="UP000184480">
    <property type="component" value="Unassembled WGS sequence"/>
</dbReference>
<sequence>MKERIGVFDNDKDQTVNDFYLNFKDKLKETHTFPTDYIFKYIVPAEQSIIARLHSIFDQSNGSISSRDSKNGKYTSVTIKVPVNDADDIIIYYRQAAAIEGIVML</sequence>
<organism evidence="1 2">
    <name type="scientific">Dysgonomonas macrotermitis</name>
    <dbReference type="NCBI Taxonomy" id="1346286"/>
    <lineage>
        <taxon>Bacteria</taxon>
        <taxon>Pseudomonadati</taxon>
        <taxon>Bacteroidota</taxon>
        <taxon>Bacteroidia</taxon>
        <taxon>Bacteroidales</taxon>
        <taxon>Dysgonomonadaceae</taxon>
        <taxon>Dysgonomonas</taxon>
    </lineage>
</organism>
<dbReference type="OrthoDB" id="5616097at2"/>
<dbReference type="EMBL" id="FQUC01000014">
    <property type="protein sequence ID" value="SHG05002.1"/>
    <property type="molecule type" value="Genomic_DNA"/>
</dbReference>